<name>A0A1I7ZYR5_9BILA</name>
<dbReference type="AlphaFoldDB" id="A0A1I7ZYR5"/>
<organism evidence="1 2">
    <name type="scientific">Steinernema glaseri</name>
    <dbReference type="NCBI Taxonomy" id="37863"/>
    <lineage>
        <taxon>Eukaryota</taxon>
        <taxon>Metazoa</taxon>
        <taxon>Ecdysozoa</taxon>
        <taxon>Nematoda</taxon>
        <taxon>Chromadorea</taxon>
        <taxon>Rhabditida</taxon>
        <taxon>Tylenchina</taxon>
        <taxon>Panagrolaimomorpha</taxon>
        <taxon>Strongyloidoidea</taxon>
        <taxon>Steinernematidae</taxon>
        <taxon>Steinernema</taxon>
    </lineage>
</organism>
<proteinExistence type="predicted"/>
<dbReference type="WBParaSite" id="L893_g31100.t1">
    <property type="protein sequence ID" value="L893_g31100.t1"/>
    <property type="gene ID" value="L893_g31100"/>
</dbReference>
<reference evidence="2" key="1">
    <citation type="submission" date="2016-11" db="UniProtKB">
        <authorList>
            <consortium name="WormBaseParasite"/>
        </authorList>
    </citation>
    <scope>IDENTIFICATION</scope>
</reference>
<protein>
    <submittedName>
        <fullName evidence="2">Uncharacterized protein</fullName>
    </submittedName>
</protein>
<evidence type="ECO:0000313" key="2">
    <source>
        <dbReference type="WBParaSite" id="L893_g31100.t1"/>
    </source>
</evidence>
<dbReference type="Proteomes" id="UP000095287">
    <property type="component" value="Unplaced"/>
</dbReference>
<evidence type="ECO:0000313" key="1">
    <source>
        <dbReference type="Proteomes" id="UP000095287"/>
    </source>
</evidence>
<sequence length="233" mass="26691">MTAEMVIRYYSRFISTIFTALKNAFLATSISLWKKRNDNYSDGPKKALPDNCAVLEGRGRWQTEDIINKQQTSQVSPLWKVNSGETCLRTSAVLKQRARGQTLVLKRRSICLLLVLSALAEERSQVSECLVVKLKLNGNGKPATVHRRISRIVENILMCRPPRTNRACTCRVYDANAKTSKANQMRLRVRDQMVTQDEDMLLFLEINYESNADQRKTDKLEESVYMKTKRVLG</sequence>
<accession>A0A1I7ZYR5</accession>
<keyword evidence="1" id="KW-1185">Reference proteome</keyword>